<dbReference type="AlphaFoldDB" id="A0AA36ITK4"/>
<comment type="subcellular location">
    <subcellularLocation>
        <location evidence="1">Endomembrane system</location>
        <topology evidence="1">Multi-pass membrane protein</topology>
    </subcellularLocation>
</comment>
<feature type="transmembrane region" description="Helical" evidence="9">
    <location>
        <begin position="64"/>
        <end position="83"/>
    </location>
</feature>
<evidence type="ECO:0000256" key="3">
    <source>
        <dbReference type="ARBA" id="ARBA00022692"/>
    </source>
</evidence>
<evidence type="ECO:0000256" key="2">
    <source>
        <dbReference type="ARBA" id="ARBA00022516"/>
    </source>
</evidence>
<evidence type="ECO:0000256" key="5">
    <source>
        <dbReference type="ARBA" id="ARBA00023098"/>
    </source>
</evidence>
<protein>
    <recommendedName>
        <fullName evidence="12">Isoprenylcysteine carboxylmethyltransferase family protein</fullName>
    </recommendedName>
</protein>
<dbReference type="InterPro" id="IPR007318">
    <property type="entry name" value="Phopholipid_MeTrfase"/>
</dbReference>
<evidence type="ECO:0000256" key="7">
    <source>
        <dbReference type="ARBA" id="ARBA00023209"/>
    </source>
</evidence>
<feature type="transmembrane region" description="Helical" evidence="9">
    <location>
        <begin position="32"/>
        <end position="52"/>
    </location>
</feature>
<name>A0AA36ITK4_9DINO</name>
<keyword evidence="3 9" id="KW-0812">Transmembrane</keyword>
<dbReference type="GO" id="GO:0008654">
    <property type="term" value="P:phospholipid biosynthetic process"/>
    <property type="evidence" value="ECO:0007669"/>
    <property type="project" value="UniProtKB-KW"/>
</dbReference>
<evidence type="ECO:0000256" key="1">
    <source>
        <dbReference type="ARBA" id="ARBA00004127"/>
    </source>
</evidence>
<evidence type="ECO:0000256" key="9">
    <source>
        <dbReference type="SAM" id="Phobius"/>
    </source>
</evidence>
<dbReference type="Proteomes" id="UP001178507">
    <property type="component" value="Unassembled WGS sequence"/>
</dbReference>
<keyword evidence="8" id="KW-1208">Phospholipid metabolism</keyword>
<keyword evidence="2" id="KW-0444">Lipid biosynthesis</keyword>
<evidence type="ECO:0000313" key="11">
    <source>
        <dbReference type="Proteomes" id="UP001178507"/>
    </source>
</evidence>
<comment type="caution">
    <text evidence="10">The sequence shown here is derived from an EMBL/GenBank/DDBJ whole genome shotgun (WGS) entry which is preliminary data.</text>
</comment>
<proteinExistence type="predicted"/>
<dbReference type="Gene3D" id="1.20.120.1630">
    <property type="match status" value="1"/>
</dbReference>
<evidence type="ECO:0000256" key="4">
    <source>
        <dbReference type="ARBA" id="ARBA00022989"/>
    </source>
</evidence>
<evidence type="ECO:0000313" key="10">
    <source>
        <dbReference type="EMBL" id="CAJ1393401.1"/>
    </source>
</evidence>
<dbReference type="EMBL" id="CAUJNA010002557">
    <property type="protein sequence ID" value="CAJ1393401.1"/>
    <property type="molecule type" value="Genomic_DNA"/>
</dbReference>
<reference evidence="10" key="1">
    <citation type="submission" date="2023-08" db="EMBL/GenBank/DDBJ databases">
        <authorList>
            <person name="Chen Y."/>
            <person name="Shah S."/>
            <person name="Dougan E. K."/>
            <person name="Thang M."/>
            <person name="Chan C."/>
        </authorList>
    </citation>
    <scope>NUCLEOTIDE SEQUENCE</scope>
</reference>
<accession>A0AA36ITK4</accession>
<keyword evidence="6 9" id="KW-0472">Membrane</keyword>
<keyword evidence="7" id="KW-0594">Phospholipid biosynthesis</keyword>
<evidence type="ECO:0000256" key="8">
    <source>
        <dbReference type="ARBA" id="ARBA00023264"/>
    </source>
</evidence>
<dbReference type="Pfam" id="PF04191">
    <property type="entry name" value="PEMT"/>
    <property type="match status" value="1"/>
</dbReference>
<dbReference type="GO" id="GO:0012505">
    <property type="term" value="C:endomembrane system"/>
    <property type="evidence" value="ECO:0007669"/>
    <property type="project" value="UniProtKB-SubCell"/>
</dbReference>
<gene>
    <name evidence="10" type="ORF">EVOR1521_LOCUS18278</name>
</gene>
<feature type="transmembrane region" description="Helical" evidence="9">
    <location>
        <begin position="114"/>
        <end position="134"/>
    </location>
</feature>
<keyword evidence="11" id="KW-1185">Reference proteome</keyword>
<keyword evidence="4 9" id="KW-1133">Transmembrane helix</keyword>
<evidence type="ECO:0008006" key="12">
    <source>
        <dbReference type="Google" id="ProtNLM"/>
    </source>
</evidence>
<evidence type="ECO:0000256" key="6">
    <source>
        <dbReference type="ARBA" id="ARBA00023136"/>
    </source>
</evidence>
<organism evidence="10 11">
    <name type="scientific">Effrenium voratum</name>
    <dbReference type="NCBI Taxonomy" id="2562239"/>
    <lineage>
        <taxon>Eukaryota</taxon>
        <taxon>Sar</taxon>
        <taxon>Alveolata</taxon>
        <taxon>Dinophyceae</taxon>
        <taxon>Suessiales</taxon>
        <taxon>Symbiodiniaceae</taxon>
        <taxon>Effrenium</taxon>
    </lineage>
</organism>
<keyword evidence="5" id="KW-0443">Lipid metabolism</keyword>
<sequence>MSEPSYGAVPAAPDAPALSVGKPIDFSAEVPVIPPFATAVIGLVGIVLWLLLPLNIMSATFWTRLLMSCALMSVWILTNFWVFRTLAAHDTGPAFTPVKGLAREGAFRYSRNPLYVVLLICVLPTLGLLINSWWPILLTPGLFVYLHVWVIPAEEQFLSKIFGAEYQEYCASTPRYLCC</sequence>